<dbReference type="Proteomes" id="UP001602123">
    <property type="component" value="Unassembled WGS sequence"/>
</dbReference>
<sequence length="100" mass="10973">MPAQSTDHRPAPDLPPMRTLRELRAALRTHGAPGDLDQLEEALDTADLDDLPRVRRITQHYRHRAVLRLDPVGWAAVGRSAEDVMTGLRHKLAAAGGGAR</sequence>
<proteinExistence type="predicted"/>
<reference evidence="1 2" key="1">
    <citation type="submission" date="2024-10" db="EMBL/GenBank/DDBJ databases">
        <title>The Natural Products Discovery Center: Release of the First 8490 Sequenced Strains for Exploring Actinobacteria Biosynthetic Diversity.</title>
        <authorList>
            <person name="Kalkreuter E."/>
            <person name="Kautsar S.A."/>
            <person name="Yang D."/>
            <person name="Bader C.D."/>
            <person name="Teijaro C.N."/>
            <person name="Fluegel L."/>
            <person name="Davis C.M."/>
            <person name="Simpson J.R."/>
            <person name="Lauterbach L."/>
            <person name="Steele A.D."/>
            <person name="Gui C."/>
            <person name="Meng S."/>
            <person name="Li G."/>
            <person name="Viehrig K."/>
            <person name="Ye F."/>
            <person name="Su P."/>
            <person name="Kiefer A.F."/>
            <person name="Nichols A."/>
            <person name="Cepeda A.J."/>
            <person name="Yan W."/>
            <person name="Fan B."/>
            <person name="Jiang Y."/>
            <person name="Adhikari A."/>
            <person name="Zheng C.-J."/>
            <person name="Schuster L."/>
            <person name="Cowan T.M."/>
            <person name="Smanski M.J."/>
            <person name="Chevrette M.G."/>
            <person name="De Carvalho L.P.S."/>
            <person name="Shen B."/>
        </authorList>
    </citation>
    <scope>NUCLEOTIDE SEQUENCE [LARGE SCALE GENOMIC DNA]</scope>
    <source>
        <strain evidence="1 2">NPDC001650</strain>
    </source>
</reference>
<comment type="caution">
    <text evidence="1">The sequence shown here is derived from an EMBL/GenBank/DDBJ whole genome shotgun (WGS) entry which is preliminary data.</text>
</comment>
<dbReference type="RefSeq" id="WP_388632508.1">
    <property type="nucleotide sequence ID" value="NZ_JBIAUT010000014.1"/>
</dbReference>
<name>A0ABW6U5V0_9ACTN</name>
<dbReference type="EMBL" id="JBIAUT010000014">
    <property type="protein sequence ID" value="MFF4220189.1"/>
    <property type="molecule type" value="Genomic_DNA"/>
</dbReference>
<keyword evidence="2" id="KW-1185">Reference proteome</keyword>
<evidence type="ECO:0000313" key="2">
    <source>
        <dbReference type="Proteomes" id="UP001602123"/>
    </source>
</evidence>
<organism evidence="1 2">
    <name type="scientific">Streptomyces nondiastaticus</name>
    <dbReference type="NCBI Taxonomy" id="3154512"/>
    <lineage>
        <taxon>Bacteria</taxon>
        <taxon>Bacillati</taxon>
        <taxon>Actinomycetota</taxon>
        <taxon>Actinomycetes</taxon>
        <taxon>Kitasatosporales</taxon>
        <taxon>Streptomycetaceae</taxon>
        <taxon>Streptomyces</taxon>
    </lineage>
</organism>
<evidence type="ECO:0000313" key="1">
    <source>
        <dbReference type="EMBL" id="MFF4220189.1"/>
    </source>
</evidence>
<protein>
    <submittedName>
        <fullName evidence="1">Uncharacterized protein</fullName>
    </submittedName>
</protein>
<gene>
    <name evidence="1" type="ORF">ACFYZM_28545</name>
</gene>
<accession>A0ABW6U5V0</accession>